<dbReference type="Gene3D" id="3.30.40.10">
    <property type="entry name" value="Zinc/RING finger domain, C3HC4 (zinc finger)"/>
    <property type="match status" value="1"/>
</dbReference>
<feature type="region of interest" description="Disordered" evidence="6">
    <location>
        <begin position="1"/>
        <end position="22"/>
    </location>
</feature>
<keyword evidence="3" id="KW-0862">Zinc</keyword>
<evidence type="ECO:0000313" key="10">
    <source>
        <dbReference type="Proteomes" id="UP000261600"/>
    </source>
</evidence>
<keyword evidence="10" id="KW-1185">Reference proteome</keyword>
<dbReference type="Gene3D" id="4.10.830.40">
    <property type="match status" value="1"/>
</dbReference>
<organism evidence="9 10">
    <name type="scientific">Monopterus albus</name>
    <name type="common">Swamp eel</name>
    <dbReference type="NCBI Taxonomy" id="43700"/>
    <lineage>
        <taxon>Eukaryota</taxon>
        <taxon>Metazoa</taxon>
        <taxon>Chordata</taxon>
        <taxon>Craniata</taxon>
        <taxon>Vertebrata</taxon>
        <taxon>Euteleostomi</taxon>
        <taxon>Actinopterygii</taxon>
        <taxon>Neopterygii</taxon>
        <taxon>Teleostei</taxon>
        <taxon>Neoteleostei</taxon>
        <taxon>Acanthomorphata</taxon>
        <taxon>Anabantaria</taxon>
        <taxon>Synbranchiformes</taxon>
        <taxon>Synbranchidae</taxon>
        <taxon>Monopterus</taxon>
    </lineage>
</organism>
<feature type="domain" description="RING-type" evidence="7">
    <location>
        <begin position="47"/>
        <end position="90"/>
    </location>
</feature>
<evidence type="ECO:0000256" key="6">
    <source>
        <dbReference type="SAM" id="MobiDB-lite"/>
    </source>
</evidence>
<feature type="compositionally biased region" description="Acidic residues" evidence="6">
    <location>
        <begin position="1"/>
        <end position="12"/>
    </location>
</feature>
<evidence type="ECO:0000256" key="1">
    <source>
        <dbReference type="ARBA" id="ARBA00022723"/>
    </source>
</evidence>
<dbReference type="GO" id="GO:0008270">
    <property type="term" value="F:zinc ion binding"/>
    <property type="evidence" value="ECO:0007669"/>
    <property type="project" value="UniProtKB-KW"/>
</dbReference>
<dbReference type="Pfam" id="PF15227">
    <property type="entry name" value="zf-C3HC4_4"/>
    <property type="match status" value="1"/>
</dbReference>
<dbReference type="PROSITE" id="PS50119">
    <property type="entry name" value="ZF_BBOX"/>
    <property type="match status" value="1"/>
</dbReference>
<dbReference type="Gene3D" id="3.30.160.60">
    <property type="entry name" value="Classic Zinc Finger"/>
    <property type="match status" value="1"/>
</dbReference>
<dbReference type="InterPro" id="IPR001841">
    <property type="entry name" value="Znf_RING"/>
</dbReference>
<dbReference type="SMART" id="SM00184">
    <property type="entry name" value="RING"/>
    <property type="match status" value="1"/>
</dbReference>
<dbReference type="STRING" id="43700.ENSMALP00000012808"/>
<name>A0A3Q3J373_MONAL</name>
<dbReference type="Pfam" id="PF00643">
    <property type="entry name" value="zf-B_box"/>
    <property type="match status" value="1"/>
</dbReference>
<reference evidence="9" key="2">
    <citation type="submission" date="2025-09" db="UniProtKB">
        <authorList>
            <consortium name="Ensembl"/>
        </authorList>
    </citation>
    <scope>IDENTIFICATION</scope>
</reference>
<dbReference type="InterPro" id="IPR013083">
    <property type="entry name" value="Znf_RING/FYVE/PHD"/>
</dbReference>
<dbReference type="AlphaFoldDB" id="A0A3Q3J373"/>
<dbReference type="PANTHER" id="PTHR25465">
    <property type="entry name" value="B-BOX DOMAIN CONTAINING"/>
    <property type="match status" value="1"/>
</dbReference>
<evidence type="ECO:0000259" key="7">
    <source>
        <dbReference type="PROSITE" id="PS50089"/>
    </source>
</evidence>
<evidence type="ECO:0000256" key="2">
    <source>
        <dbReference type="ARBA" id="ARBA00022771"/>
    </source>
</evidence>
<keyword evidence="5" id="KW-0175">Coiled coil</keyword>
<proteinExistence type="predicted"/>
<dbReference type="InterPro" id="IPR017907">
    <property type="entry name" value="Znf_RING_CS"/>
</dbReference>
<dbReference type="Ensembl" id="ENSMALT00000013081.1">
    <property type="protein sequence ID" value="ENSMALP00000012808.1"/>
    <property type="gene ID" value="ENSMALG00000009085.1"/>
</dbReference>
<dbReference type="SUPFAM" id="SSF57845">
    <property type="entry name" value="B-box zinc-binding domain"/>
    <property type="match status" value="1"/>
</dbReference>
<evidence type="ECO:0000256" key="4">
    <source>
        <dbReference type="PROSITE-ProRule" id="PRU00024"/>
    </source>
</evidence>
<dbReference type="InterPro" id="IPR000315">
    <property type="entry name" value="Znf_B-box"/>
</dbReference>
<keyword evidence="2 4" id="KW-0863">Zinc-finger</keyword>
<dbReference type="CDD" id="cd19769">
    <property type="entry name" value="Bbox2_TRIM16-like"/>
    <property type="match status" value="1"/>
</dbReference>
<reference evidence="9" key="1">
    <citation type="submission" date="2025-08" db="UniProtKB">
        <authorList>
            <consortium name="Ensembl"/>
        </authorList>
    </citation>
    <scope>IDENTIFICATION</scope>
</reference>
<feature type="coiled-coil region" evidence="5">
    <location>
        <begin position="236"/>
        <end position="263"/>
    </location>
</feature>
<evidence type="ECO:0008006" key="11">
    <source>
        <dbReference type="Google" id="ProtNLM"/>
    </source>
</evidence>
<dbReference type="SUPFAM" id="SSF57850">
    <property type="entry name" value="RING/U-box"/>
    <property type="match status" value="1"/>
</dbReference>
<dbReference type="SMART" id="SM00336">
    <property type="entry name" value="BBOX"/>
    <property type="match status" value="1"/>
</dbReference>
<protein>
    <recommendedName>
        <fullName evidence="11">RING-type domain-containing protein</fullName>
    </recommendedName>
</protein>
<evidence type="ECO:0000256" key="3">
    <source>
        <dbReference type="ARBA" id="ARBA00022833"/>
    </source>
</evidence>
<evidence type="ECO:0000313" key="9">
    <source>
        <dbReference type="Ensembl" id="ENSMALP00000012808.1"/>
    </source>
</evidence>
<dbReference type="Proteomes" id="UP000261600">
    <property type="component" value="Unplaced"/>
</dbReference>
<evidence type="ECO:0000256" key="5">
    <source>
        <dbReference type="SAM" id="Coils"/>
    </source>
</evidence>
<dbReference type="PANTHER" id="PTHR25465:SF5">
    <property type="entry name" value="E3 UBIQUITIN_ISG15 LIGASE TRIM25-RELATED"/>
    <property type="match status" value="1"/>
</dbReference>
<feature type="domain" description="B box-type" evidence="8">
    <location>
        <begin position="184"/>
        <end position="224"/>
    </location>
</feature>
<dbReference type="InterPro" id="IPR051051">
    <property type="entry name" value="E3_ubiq-ligase_TRIM/RNF"/>
</dbReference>
<keyword evidence="1" id="KW-0479">Metal-binding</keyword>
<sequence length="292" mass="33208">MGEEEEEEEPGDENLSKLRPSEHGFIKMDEQQKWERGAELDQSHFCCSICLDLLKEPVTILCGHSYCKNCIEGCWDQNEEKGTYSCPQCRETFSPRPVVRRNNMLAQVVEMLKRTGDQNASPPADLACAGPGDVACDFCCGTKRNKATVSCLTCLASYCPVHLKPHCSFVVLKTHQLVSATVPLQEKLCTKHNKLKEVYCQKDQMCICYLCTLDEHRGHSALSAAAERAKEQKQLIVSRETVQERLEERVEELNELAQALRDFKVWNHYVVICTRANSNTLCYCSNHYRCVF</sequence>
<dbReference type="PROSITE" id="PS00518">
    <property type="entry name" value="ZF_RING_1"/>
    <property type="match status" value="1"/>
</dbReference>
<accession>A0A3Q3J373</accession>
<evidence type="ECO:0000259" key="8">
    <source>
        <dbReference type="PROSITE" id="PS50119"/>
    </source>
</evidence>
<dbReference type="PROSITE" id="PS50089">
    <property type="entry name" value="ZF_RING_2"/>
    <property type="match status" value="1"/>
</dbReference>